<sequence length="377" mass="40126">MGPTSNGDISAFAAELARDAKERGVAIASVQAILAKIRDAGVPEEEIPTRLRGAVDGLAQLRSRLANEESGSLGCAPIRSEALARLDCGDLDAAVETLAQACEDGRASGEKPACCQSAEAQAEIYADAASIDHLRLDYRAAAEKYGAAAALVAASRGPGSNARMEWRFRMDRAQELYGDGCEFGNRQAFLEAIETCHSAFGLVARENAPLDWAATNFHLGNAVLALGVSDDDRDRVEEAVDAYLAALEEWSRERAPFDWAKAQNNLGDALLILGAGDDGLDRLRPAIEAYQAALQEWTRDHVPALWAMTHTNLANALAATGLRGGGAEPPREAVGAYRAALEGLNDEIAPQDLATTQNSLGETLLAIRVREACEREA</sequence>
<accession>A0ABZ0HSF1</accession>
<name>A0ABZ0HSF1_9HYPH</name>
<dbReference type="SUPFAM" id="SSF48452">
    <property type="entry name" value="TPR-like"/>
    <property type="match status" value="1"/>
</dbReference>
<dbReference type="InterPro" id="IPR011990">
    <property type="entry name" value="TPR-like_helical_dom_sf"/>
</dbReference>
<organism evidence="1 2">
    <name type="scientific">Methylocapsa polymorpha</name>
    <dbReference type="NCBI Taxonomy" id="3080828"/>
    <lineage>
        <taxon>Bacteria</taxon>
        <taxon>Pseudomonadati</taxon>
        <taxon>Pseudomonadota</taxon>
        <taxon>Alphaproteobacteria</taxon>
        <taxon>Hyphomicrobiales</taxon>
        <taxon>Beijerinckiaceae</taxon>
        <taxon>Methylocapsa</taxon>
    </lineage>
</organism>
<reference evidence="1 2" key="1">
    <citation type="submission" date="2023-10" db="EMBL/GenBank/DDBJ databases">
        <title>Novel methanotroph of the genus Methylocapsa from a subarctic wetland.</title>
        <authorList>
            <person name="Belova S.E."/>
            <person name="Oshkin I.Y."/>
            <person name="Miroshnikov K."/>
            <person name="Dedysh S.N."/>
        </authorList>
    </citation>
    <scope>NUCLEOTIDE SEQUENCE [LARGE SCALE GENOMIC DNA]</scope>
    <source>
        <strain evidence="1 2">RX1</strain>
    </source>
</reference>
<dbReference type="RefSeq" id="WP_407339262.1">
    <property type="nucleotide sequence ID" value="NZ_CP136862.1"/>
</dbReference>
<dbReference type="Proteomes" id="UP001626536">
    <property type="component" value="Chromosome"/>
</dbReference>
<dbReference type="EMBL" id="CP136862">
    <property type="protein sequence ID" value="WOJ89816.1"/>
    <property type="molecule type" value="Genomic_DNA"/>
</dbReference>
<evidence type="ECO:0000313" key="1">
    <source>
        <dbReference type="EMBL" id="WOJ89816.1"/>
    </source>
</evidence>
<evidence type="ECO:0000313" key="2">
    <source>
        <dbReference type="Proteomes" id="UP001626536"/>
    </source>
</evidence>
<evidence type="ECO:0008006" key="3">
    <source>
        <dbReference type="Google" id="ProtNLM"/>
    </source>
</evidence>
<protein>
    <recommendedName>
        <fullName evidence="3">Tetratricopeptide repeat protein</fullName>
    </recommendedName>
</protein>
<proteinExistence type="predicted"/>
<gene>
    <name evidence="1" type="ORF">RZS28_00435</name>
</gene>
<dbReference type="Gene3D" id="1.25.40.10">
    <property type="entry name" value="Tetratricopeptide repeat domain"/>
    <property type="match status" value="1"/>
</dbReference>
<keyword evidence="2" id="KW-1185">Reference proteome</keyword>